<accession>A0A4V2RX63</accession>
<evidence type="ECO:0000256" key="1">
    <source>
        <dbReference type="ARBA" id="ARBA00022801"/>
    </source>
</evidence>
<dbReference type="Gene3D" id="3.40.50.850">
    <property type="entry name" value="Isochorismatase-like"/>
    <property type="match status" value="1"/>
</dbReference>
<evidence type="ECO:0000259" key="2">
    <source>
        <dbReference type="Pfam" id="PF00857"/>
    </source>
</evidence>
<reference evidence="3 4" key="1">
    <citation type="submission" date="2019-03" db="EMBL/GenBank/DDBJ databases">
        <title>Genomic Encyclopedia of Type Strains, Phase IV (KMG-IV): sequencing the most valuable type-strain genomes for metagenomic binning, comparative biology and taxonomic classification.</title>
        <authorList>
            <person name="Goeker M."/>
        </authorList>
    </citation>
    <scope>NUCLEOTIDE SEQUENCE [LARGE SCALE GENOMIC DNA]</scope>
    <source>
        <strain evidence="3 4">DSM 22958</strain>
    </source>
</reference>
<organism evidence="3 4">
    <name type="scientific">Camelimonas lactis</name>
    <dbReference type="NCBI Taxonomy" id="659006"/>
    <lineage>
        <taxon>Bacteria</taxon>
        <taxon>Pseudomonadati</taxon>
        <taxon>Pseudomonadota</taxon>
        <taxon>Alphaproteobacteria</taxon>
        <taxon>Hyphomicrobiales</taxon>
        <taxon>Chelatococcaceae</taxon>
        <taxon>Camelimonas</taxon>
    </lineage>
</organism>
<dbReference type="CDD" id="cd00431">
    <property type="entry name" value="cysteine_hydrolases"/>
    <property type="match status" value="1"/>
</dbReference>
<dbReference type="PANTHER" id="PTHR43540">
    <property type="entry name" value="PEROXYUREIDOACRYLATE/UREIDOACRYLATE AMIDOHYDROLASE-RELATED"/>
    <property type="match status" value="1"/>
</dbReference>
<dbReference type="InterPro" id="IPR050272">
    <property type="entry name" value="Isochorismatase-like_hydrls"/>
</dbReference>
<dbReference type="GO" id="GO:0016787">
    <property type="term" value="F:hydrolase activity"/>
    <property type="evidence" value="ECO:0007669"/>
    <property type="project" value="UniProtKB-KW"/>
</dbReference>
<dbReference type="Proteomes" id="UP000294881">
    <property type="component" value="Unassembled WGS sequence"/>
</dbReference>
<dbReference type="Pfam" id="PF00857">
    <property type="entry name" value="Isochorismatase"/>
    <property type="match status" value="1"/>
</dbReference>
<gene>
    <name evidence="3" type="ORF">EV666_11079</name>
</gene>
<dbReference type="PANTHER" id="PTHR43540:SF6">
    <property type="entry name" value="ISOCHORISMATASE-LIKE DOMAIN-CONTAINING PROTEIN"/>
    <property type="match status" value="1"/>
</dbReference>
<dbReference type="EMBL" id="SLWL01000010">
    <property type="protein sequence ID" value="TCO12041.1"/>
    <property type="molecule type" value="Genomic_DNA"/>
</dbReference>
<evidence type="ECO:0000313" key="3">
    <source>
        <dbReference type="EMBL" id="TCO12041.1"/>
    </source>
</evidence>
<dbReference type="SUPFAM" id="SSF52499">
    <property type="entry name" value="Isochorismatase-like hydrolases"/>
    <property type="match status" value="1"/>
</dbReference>
<sequence>MERTGLKFGPLAPDSLHVCVDMQTLFSDGYPWALPWFGRILPGLEALCAHRPAQTIFTRFIPASRPGEGRGAWARYYQRWAAVTLAEIGAGAIDLAPALRRFVPPARVVDKHVYSPWLEGGLDALLRDSGGDTLIISGGETDICVMATVIGAIDRGYRVVLVADGVCSFSDETHDAMLKMFARRFSEQLEVCRIADVLDAWRR</sequence>
<feature type="domain" description="Isochorismatase-like" evidence="2">
    <location>
        <begin position="16"/>
        <end position="188"/>
    </location>
</feature>
<comment type="caution">
    <text evidence="3">The sequence shown here is derived from an EMBL/GenBank/DDBJ whole genome shotgun (WGS) entry which is preliminary data.</text>
</comment>
<evidence type="ECO:0000313" key="4">
    <source>
        <dbReference type="Proteomes" id="UP000294881"/>
    </source>
</evidence>
<dbReference type="InterPro" id="IPR036380">
    <property type="entry name" value="Isochorismatase-like_sf"/>
</dbReference>
<keyword evidence="4" id="KW-1185">Reference proteome</keyword>
<proteinExistence type="predicted"/>
<dbReference type="InterPro" id="IPR000868">
    <property type="entry name" value="Isochorismatase-like_dom"/>
</dbReference>
<keyword evidence="1" id="KW-0378">Hydrolase</keyword>
<dbReference type="AlphaFoldDB" id="A0A4V2RX63"/>
<dbReference type="RefSeq" id="WP_245514382.1">
    <property type="nucleotide sequence ID" value="NZ_JBHUNN010000002.1"/>
</dbReference>
<protein>
    <submittedName>
        <fullName evidence="3">Nicotinamidase-related amidase</fullName>
    </submittedName>
</protein>
<name>A0A4V2RX63_9HYPH</name>